<dbReference type="PANTHER" id="PTHR31668:SF20">
    <property type="entry name" value="ZN(II)2CYS6 TRANSCRIPTION FACTOR (EUROFUNG)"/>
    <property type="match status" value="1"/>
</dbReference>
<evidence type="ECO:0000256" key="1">
    <source>
        <dbReference type="ARBA" id="ARBA00023242"/>
    </source>
</evidence>
<sequence>MKTIEFPEPEPGDVFDEMAINGLSCLYHLFRTVDESFSRCWRSLRASSQVVWPSNTNLWLAGMQTQLSAAVPSGMKLSKTQAPDLHVTQQWLRTQVWLLSTASGSLSSTAPDESMTLLYPIKISKDLLDILSYSDVSSIEVHGVGIIEKIFDIAYSLADVMALDPVETNTYEVGPRDFLSTFLQYITALRNGETKYLGLLQAKIREVHPALANSLGLPIQPPPRSSTHSSATSSQTLPSAVSHIKTEPSSHASPYPTSSSLASGGAIGSSSLQFSLPGHGASTNTSNTDPNLTGPPSSRDGGLSEGLGPPATHPYHYPSGPGY</sequence>
<name>A0A8H3IWS6_9LECA</name>
<dbReference type="AlphaFoldDB" id="A0A8H3IWS6"/>
<comment type="caution">
    <text evidence="3">The sequence shown here is derived from an EMBL/GenBank/DDBJ whole genome shotgun (WGS) entry which is preliminary data.</text>
</comment>
<dbReference type="EMBL" id="CAJPDQ010000034">
    <property type="protein sequence ID" value="CAF9930099.1"/>
    <property type="molecule type" value="Genomic_DNA"/>
</dbReference>
<dbReference type="OrthoDB" id="4132249at2759"/>
<organism evidence="3 4">
    <name type="scientific">Gomphillus americanus</name>
    <dbReference type="NCBI Taxonomy" id="1940652"/>
    <lineage>
        <taxon>Eukaryota</taxon>
        <taxon>Fungi</taxon>
        <taxon>Dikarya</taxon>
        <taxon>Ascomycota</taxon>
        <taxon>Pezizomycotina</taxon>
        <taxon>Lecanoromycetes</taxon>
        <taxon>OSLEUM clade</taxon>
        <taxon>Ostropomycetidae</taxon>
        <taxon>Ostropales</taxon>
        <taxon>Graphidaceae</taxon>
        <taxon>Gomphilloideae</taxon>
        <taxon>Gomphillus</taxon>
    </lineage>
</organism>
<protein>
    <submittedName>
        <fullName evidence="3">Uncharacterized protein</fullName>
    </submittedName>
</protein>
<evidence type="ECO:0000313" key="3">
    <source>
        <dbReference type="EMBL" id="CAF9930099.1"/>
    </source>
</evidence>
<dbReference type="Proteomes" id="UP000664169">
    <property type="component" value="Unassembled WGS sequence"/>
</dbReference>
<feature type="compositionally biased region" description="Polar residues" evidence="2">
    <location>
        <begin position="281"/>
        <end position="296"/>
    </location>
</feature>
<keyword evidence="4" id="KW-1185">Reference proteome</keyword>
<feature type="compositionally biased region" description="Low complexity" evidence="2">
    <location>
        <begin position="225"/>
        <end position="236"/>
    </location>
</feature>
<evidence type="ECO:0000256" key="2">
    <source>
        <dbReference type="SAM" id="MobiDB-lite"/>
    </source>
</evidence>
<accession>A0A8H3IWS6</accession>
<keyword evidence="1" id="KW-0539">Nucleus</keyword>
<dbReference type="InterPro" id="IPR050797">
    <property type="entry name" value="Carb_Metab_Trans_Reg"/>
</dbReference>
<feature type="compositionally biased region" description="Low complexity" evidence="2">
    <location>
        <begin position="249"/>
        <end position="272"/>
    </location>
</feature>
<gene>
    <name evidence="3" type="ORF">GOMPHAMPRED_005570</name>
</gene>
<dbReference type="PANTHER" id="PTHR31668">
    <property type="entry name" value="GLUCOSE TRANSPORT TRANSCRIPTION REGULATOR RGT1-RELATED-RELATED"/>
    <property type="match status" value="1"/>
</dbReference>
<reference evidence="3" key="1">
    <citation type="submission" date="2021-03" db="EMBL/GenBank/DDBJ databases">
        <authorList>
            <person name="Tagirdzhanova G."/>
        </authorList>
    </citation>
    <scope>NUCLEOTIDE SEQUENCE</scope>
</reference>
<feature type="region of interest" description="Disordered" evidence="2">
    <location>
        <begin position="215"/>
        <end position="323"/>
    </location>
</feature>
<evidence type="ECO:0000313" key="4">
    <source>
        <dbReference type="Proteomes" id="UP000664169"/>
    </source>
</evidence>
<proteinExistence type="predicted"/>